<sequence length="56" mass="6114">MNQIPTLATPFFVPYILAEENSKLGIHIRGLINELYLDDLGKKTMRGPGGSKAKGV</sequence>
<reference evidence="1" key="1">
    <citation type="journal article" date="2014" name="Front. Microbiol.">
        <title>High frequency of phylogenetically diverse reductive dehalogenase-homologous genes in deep subseafloor sedimentary metagenomes.</title>
        <authorList>
            <person name="Kawai M."/>
            <person name="Futagami T."/>
            <person name="Toyoda A."/>
            <person name="Takaki Y."/>
            <person name="Nishi S."/>
            <person name="Hori S."/>
            <person name="Arai W."/>
            <person name="Tsubouchi T."/>
            <person name="Morono Y."/>
            <person name="Uchiyama I."/>
            <person name="Ito T."/>
            <person name="Fujiyama A."/>
            <person name="Inagaki F."/>
            <person name="Takami H."/>
        </authorList>
    </citation>
    <scope>NUCLEOTIDE SEQUENCE</scope>
    <source>
        <strain evidence="1">Expedition CK06-06</strain>
    </source>
</reference>
<protein>
    <submittedName>
        <fullName evidence="1">Uncharacterized protein</fullName>
    </submittedName>
</protein>
<accession>X1D9W9</accession>
<organism evidence="1">
    <name type="scientific">marine sediment metagenome</name>
    <dbReference type="NCBI Taxonomy" id="412755"/>
    <lineage>
        <taxon>unclassified sequences</taxon>
        <taxon>metagenomes</taxon>
        <taxon>ecological metagenomes</taxon>
    </lineage>
</organism>
<dbReference type="AlphaFoldDB" id="X1D9W9"/>
<proteinExistence type="predicted"/>
<name>X1D9W9_9ZZZZ</name>
<evidence type="ECO:0000313" key="1">
    <source>
        <dbReference type="EMBL" id="GAH17022.1"/>
    </source>
</evidence>
<comment type="caution">
    <text evidence="1">The sequence shown here is derived from an EMBL/GenBank/DDBJ whole genome shotgun (WGS) entry which is preliminary data.</text>
</comment>
<gene>
    <name evidence="1" type="ORF">S01H4_53117</name>
</gene>
<dbReference type="EMBL" id="BART01030416">
    <property type="protein sequence ID" value="GAH17022.1"/>
    <property type="molecule type" value="Genomic_DNA"/>
</dbReference>